<dbReference type="Gene3D" id="3.40.50.1970">
    <property type="match status" value="1"/>
</dbReference>
<dbReference type="InterPro" id="IPR001670">
    <property type="entry name" value="ADH_Fe/GldA"/>
</dbReference>
<dbReference type="EC" id="1.1.1.202" evidence="5"/>
<reference evidence="5 6" key="2">
    <citation type="submission" date="2020-05" db="EMBL/GenBank/DDBJ databases">
        <title>Draft genome sequence of Desulfovibrio sp. strainFSS-1.</title>
        <authorList>
            <person name="Shimoshige H."/>
            <person name="Kobayashi H."/>
            <person name="Maekawa T."/>
        </authorList>
    </citation>
    <scope>NUCLEOTIDE SEQUENCE [LARGE SCALE GENOMIC DNA]</scope>
    <source>
        <strain evidence="5 6">SIID29052-01</strain>
    </source>
</reference>
<dbReference type="GO" id="GO:0004022">
    <property type="term" value="F:alcohol dehydrogenase (NAD+) activity"/>
    <property type="evidence" value="ECO:0007669"/>
    <property type="project" value="TreeGrafter"/>
</dbReference>
<dbReference type="PANTHER" id="PTHR11496">
    <property type="entry name" value="ALCOHOL DEHYDROGENASE"/>
    <property type="match status" value="1"/>
</dbReference>
<dbReference type="CDD" id="cd08185">
    <property type="entry name" value="Fe-ADH-like"/>
    <property type="match status" value="1"/>
</dbReference>
<dbReference type="Pfam" id="PF00465">
    <property type="entry name" value="Fe-ADH"/>
    <property type="match status" value="1"/>
</dbReference>
<dbReference type="RefSeq" id="WP_173086985.1">
    <property type="nucleotide sequence ID" value="NZ_BLTE01000024.1"/>
</dbReference>
<keyword evidence="6" id="KW-1185">Reference proteome</keyword>
<evidence type="ECO:0000256" key="2">
    <source>
        <dbReference type="ARBA" id="ARBA00023002"/>
    </source>
</evidence>
<evidence type="ECO:0000259" key="3">
    <source>
        <dbReference type="Pfam" id="PF00465"/>
    </source>
</evidence>
<accession>A0A6V8M1M4</accession>
<dbReference type="InterPro" id="IPR039697">
    <property type="entry name" value="Alcohol_dehydrogenase_Fe"/>
</dbReference>
<dbReference type="PANTHER" id="PTHR11496:SF104">
    <property type="entry name" value="3-DEOXY-ALPHA-D-MANNO-OCTULOSONATE 8-OXIDASE"/>
    <property type="match status" value="1"/>
</dbReference>
<sequence>MNAFNLFMPTRILFGPGRLSELGSTPHLPGGKALVVTGASGAMERAGILGRVVRALEGRGMEAVVYAGVTPNPVESSIDEAARLARERSCDVVIGLGGGSPMDAAKAVAVAATNPGRFWEYVQRGTGGRRQPEKPPLPIVTITTTSGTGSECDPWAVISRLESKEKLGFGFESTIPALAIVDPELTIGLPPAQTAHTGMDAFFHAAETFLATVSQPASELFSLESVRLISRHLPTAIRDGSNLEARAGMAWAATAAGVCQTLSANIVHHPMEHALSAMNPSLPHGLGLVMLSRAFFGILESRKPEAFLALAGALGADDGKPMPFARALEDLIARCGLDGERLSGHGFSPSDVRALTDNVYATVGRHFDITPVALSREDVADVFTKSM</sequence>
<dbReference type="GO" id="GO:0046872">
    <property type="term" value="F:metal ion binding"/>
    <property type="evidence" value="ECO:0007669"/>
    <property type="project" value="InterPro"/>
</dbReference>
<feature type="domain" description="Fe-containing alcohol dehydrogenase-like C-terminal" evidence="4">
    <location>
        <begin position="194"/>
        <end position="386"/>
    </location>
</feature>
<evidence type="ECO:0000256" key="1">
    <source>
        <dbReference type="ARBA" id="ARBA00007358"/>
    </source>
</evidence>
<dbReference type="InterPro" id="IPR056798">
    <property type="entry name" value="ADH_Fe_C"/>
</dbReference>
<name>A0A6V8M1M4_9BACT</name>
<dbReference type="FunFam" id="3.40.50.1970:FF:000003">
    <property type="entry name" value="Alcohol dehydrogenase, iron-containing"/>
    <property type="match status" value="1"/>
</dbReference>
<dbReference type="GO" id="GO:0047516">
    <property type="term" value="F:1,3-propanediol dehydrogenase activity"/>
    <property type="evidence" value="ECO:0007669"/>
    <property type="project" value="UniProtKB-EC"/>
</dbReference>
<dbReference type="InterPro" id="IPR018211">
    <property type="entry name" value="ADH_Fe_CS"/>
</dbReference>
<feature type="domain" description="Alcohol dehydrogenase iron-type/glycerol dehydrogenase GldA" evidence="3">
    <location>
        <begin position="9"/>
        <end position="183"/>
    </location>
</feature>
<dbReference type="PROSITE" id="PS00913">
    <property type="entry name" value="ADH_IRON_1"/>
    <property type="match status" value="1"/>
</dbReference>
<comment type="caution">
    <text evidence="5">The sequence shown here is derived from an EMBL/GenBank/DDBJ whole genome shotgun (WGS) entry which is preliminary data.</text>
</comment>
<reference evidence="5 6" key="1">
    <citation type="submission" date="2020-04" db="EMBL/GenBank/DDBJ databases">
        <authorList>
            <consortium name="Desulfovibrio sp. FSS-1 genome sequencing consortium"/>
            <person name="Shimoshige H."/>
            <person name="Kobayashi H."/>
            <person name="Maekawa T."/>
        </authorList>
    </citation>
    <scope>NUCLEOTIDE SEQUENCE [LARGE SCALE GENOMIC DNA]</scope>
    <source>
        <strain evidence="5 6">SIID29052-01</strain>
    </source>
</reference>
<dbReference type="EMBL" id="BLTE01000024">
    <property type="protein sequence ID" value="GFK95846.1"/>
    <property type="molecule type" value="Genomic_DNA"/>
</dbReference>
<evidence type="ECO:0000313" key="6">
    <source>
        <dbReference type="Proteomes" id="UP000494245"/>
    </source>
</evidence>
<keyword evidence="2 5" id="KW-0560">Oxidoreductase</keyword>
<evidence type="ECO:0000259" key="4">
    <source>
        <dbReference type="Pfam" id="PF25137"/>
    </source>
</evidence>
<dbReference type="Gene3D" id="1.20.1090.10">
    <property type="entry name" value="Dehydroquinate synthase-like - alpha domain"/>
    <property type="match status" value="1"/>
</dbReference>
<comment type="similarity">
    <text evidence="1">Belongs to the iron-containing alcohol dehydrogenase family.</text>
</comment>
<proteinExistence type="inferred from homology"/>
<evidence type="ECO:0000313" key="5">
    <source>
        <dbReference type="EMBL" id="GFK95846.1"/>
    </source>
</evidence>
<dbReference type="Proteomes" id="UP000494245">
    <property type="component" value="Unassembled WGS sequence"/>
</dbReference>
<gene>
    <name evidence="5" type="primary">dhaT_2</name>
    <name evidence="5" type="ORF">NNJEOMEG_03718</name>
</gene>
<dbReference type="Pfam" id="PF25137">
    <property type="entry name" value="ADH_Fe_C"/>
    <property type="match status" value="1"/>
</dbReference>
<protein>
    <submittedName>
        <fullName evidence="5">1,3-propanediol dehydrogenase</fullName>
        <ecNumber evidence="5">1.1.1.202</ecNumber>
    </submittedName>
</protein>
<organism evidence="5 6">
    <name type="scientific">Fundidesulfovibrio magnetotacticus</name>
    <dbReference type="NCBI Taxonomy" id="2730080"/>
    <lineage>
        <taxon>Bacteria</taxon>
        <taxon>Pseudomonadati</taxon>
        <taxon>Thermodesulfobacteriota</taxon>
        <taxon>Desulfovibrionia</taxon>
        <taxon>Desulfovibrionales</taxon>
        <taxon>Desulfovibrionaceae</taxon>
        <taxon>Fundidesulfovibrio</taxon>
    </lineage>
</organism>
<dbReference type="AlphaFoldDB" id="A0A6V8M1M4"/>
<dbReference type="SUPFAM" id="SSF56796">
    <property type="entry name" value="Dehydroquinate synthase-like"/>
    <property type="match status" value="1"/>
</dbReference>